<feature type="domain" description="EamA" evidence="3">
    <location>
        <begin position="11"/>
        <end position="136"/>
    </location>
</feature>
<feature type="region of interest" description="Disordered" evidence="1">
    <location>
        <begin position="198"/>
        <end position="223"/>
    </location>
</feature>
<dbReference type="RefSeq" id="XP_005781335.1">
    <property type="nucleotide sequence ID" value="XM_005781278.1"/>
</dbReference>
<accession>A0A0D3JZH1</accession>
<dbReference type="STRING" id="2903.R1F146"/>
<feature type="transmembrane region" description="Helical" evidence="2">
    <location>
        <begin position="73"/>
        <end position="91"/>
    </location>
</feature>
<dbReference type="Pfam" id="PF00892">
    <property type="entry name" value="EamA"/>
    <property type="match status" value="1"/>
</dbReference>
<feature type="transmembrane region" description="Helical" evidence="2">
    <location>
        <begin position="103"/>
        <end position="121"/>
    </location>
</feature>
<dbReference type="PaxDb" id="2903-EOD28906"/>
<dbReference type="eggNOG" id="KOG1444">
    <property type="taxonomic scope" value="Eukaryota"/>
</dbReference>
<keyword evidence="2" id="KW-0472">Membrane</keyword>
<feature type="transmembrane region" description="Helical" evidence="2">
    <location>
        <begin position="12"/>
        <end position="29"/>
    </location>
</feature>
<dbReference type="Proteomes" id="UP000013827">
    <property type="component" value="Unassembled WGS sequence"/>
</dbReference>
<dbReference type="InterPro" id="IPR000620">
    <property type="entry name" value="EamA_dom"/>
</dbReference>
<evidence type="ECO:0000259" key="3">
    <source>
        <dbReference type="Pfam" id="PF00892"/>
    </source>
</evidence>
<keyword evidence="2" id="KW-1133">Transmembrane helix</keyword>
<dbReference type="AlphaFoldDB" id="A0A0D3JZH1"/>
<dbReference type="KEGG" id="ehx:EMIHUDRAFT_113989"/>
<dbReference type="HOGENOM" id="CLU_1242107_0_0_1"/>
<dbReference type="SUPFAM" id="SSF103481">
    <property type="entry name" value="Multidrug resistance efflux transporter EmrE"/>
    <property type="match status" value="1"/>
</dbReference>
<keyword evidence="2" id="KW-0812">Transmembrane</keyword>
<feature type="transmembrane region" description="Helical" evidence="2">
    <location>
        <begin position="141"/>
        <end position="164"/>
    </location>
</feature>
<reference evidence="4" key="2">
    <citation type="submission" date="2024-10" db="UniProtKB">
        <authorList>
            <consortium name="EnsemblProtists"/>
        </authorList>
    </citation>
    <scope>IDENTIFICATION</scope>
</reference>
<proteinExistence type="predicted"/>
<evidence type="ECO:0000256" key="2">
    <source>
        <dbReference type="SAM" id="Phobius"/>
    </source>
</evidence>
<protein>
    <recommendedName>
        <fullName evidence="3">EamA domain-containing protein</fullName>
    </recommendedName>
</protein>
<evidence type="ECO:0000313" key="5">
    <source>
        <dbReference type="Proteomes" id="UP000013827"/>
    </source>
</evidence>
<feature type="transmembrane region" description="Helical" evidence="2">
    <location>
        <begin position="41"/>
        <end position="61"/>
    </location>
</feature>
<dbReference type="EnsemblProtists" id="EOD28906">
    <property type="protein sequence ID" value="EOD28906"/>
    <property type="gene ID" value="EMIHUDRAFT_113989"/>
</dbReference>
<organism evidence="4 5">
    <name type="scientific">Emiliania huxleyi (strain CCMP1516)</name>
    <dbReference type="NCBI Taxonomy" id="280463"/>
    <lineage>
        <taxon>Eukaryota</taxon>
        <taxon>Haptista</taxon>
        <taxon>Haptophyta</taxon>
        <taxon>Prymnesiophyceae</taxon>
        <taxon>Isochrysidales</taxon>
        <taxon>Noelaerhabdaceae</taxon>
        <taxon>Emiliania</taxon>
    </lineage>
</organism>
<dbReference type="GO" id="GO:0016020">
    <property type="term" value="C:membrane"/>
    <property type="evidence" value="ECO:0007669"/>
    <property type="project" value="InterPro"/>
</dbReference>
<sequence length="223" mass="24107">MLGCALESREAVFAALSFSAASGSLLIINKLCIHAIPAPSFIATIQFAVCTLFCLFLRTSGLAAVDGFEREKVRPYLAYTGMFVCTIYCNMKALQNSNVETLIVFRACCPIVVSLLDYLFLGRELPSARSFASLLLLVRSLRAAGALRLWVGAYFCILSVLGVANKMVTVLANLLIWDKHASPAPPREAAGYARLPTTVARSPSPSEAKGPSRVRRAFPGEVK</sequence>
<dbReference type="InterPro" id="IPR037185">
    <property type="entry name" value="EmrE-like"/>
</dbReference>
<keyword evidence="5" id="KW-1185">Reference proteome</keyword>
<evidence type="ECO:0000313" key="4">
    <source>
        <dbReference type="EnsemblProtists" id="EOD28906"/>
    </source>
</evidence>
<reference evidence="5" key="1">
    <citation type="journal article" date="2013" name="Nature">
        <title>Pan genome of the phytoplankton Emiliania underpins its global distribution.</title>
        <authorList>
            <person name="Read B.A."/>
            <person name="Kegel J."/>
            <person name="Klute M.J."/>
            <person name="Kuo A."/>
            <person name="Lefebvre S.C."/>
            <person name="Maumus F."/>
            <person name="Mayer C."/>
            <person name="Miller J."/>
            <person name="Monier A."/>
            <person name="Salamov A."/>
            <person name="Young J."/>
            <person name="Aguilar M."/>
            <person name="Claverie J.M."/>
            <person name="Frickenhaus S."/>
            <person name="Gonzalez K."/>
            <person name="Herman E.K."/>
            <person name="Lin Y.C."/>
            <person name="Napier J."/>
            <person name="Ogata H."/>
            <person name="Sarno A.F."/>
            <person name="Shmutz J."/>
            <person name="Schroeder D."/>
            <person name="de Vargas C."/>
            <person name="Verret F."/>
            <person name="von Dassow P."/>
            <person name="Valentin K."/>
            <person name="Van de Peer Y."/>
            <person name="Wheeler G."/>
            <person name="Dacks J.B."/>
            <person name="Delwiche C.F."/>
            <person name="Dyhrman S.T."/>
            <person name="Glockner G."/>
            <person name="John U."/>
            <person name="Richards T."/>
            <person name="Worden A.Z."/>
            <person name="Zhang X."/>
            <person name="Grigoriev I.V."/>
            <person name="Allen A.E."/>
            <person name="Bidle K."/>
            <person name="Borodovsky M."/>
            <person name="Bowler C."/>
            <person name="Brownlee C."/>
            <person name="Cock J.M."/>
            <person name="Elias M."/>
            <person name="Gladyshev V.N."/>
            <person name="Groth M."/>
            <person name="Guda C."/>
            <person name="Hadaegh A."/>
            <person name="Iglesias-Rodriguez M.D."/>
            <person name="Jenkins J."/>
            <person name="Jones B.M."/>
            <person name="Lawson T."/>
            <person name="Leese F."/>
            <person name="Lindquist E."/>
            <person name="Lobanov A."/>
            <person name="Lomsadze A."/>
            <person name="Malik S.B."/>
            <person name="Marsh M.E."/>
            <person name="Mackinder L."/>
            <person name="Mock T."/>
            <person name="Mueller-Roeber B."/>
            <person name="Pagarete A."/>
            <person name="Parker M."/>
            <person name="Probert I."/>
            <person name="Quesneville H."/>
            <person name="Raines C."/>
            <person name="Rensing S.A."/>
            <person name="Riano-Pachon D.M."/>
            <person name="Richier S."/>
            <person name="Rokitta S."/>
            <person name="Shiraiwa Y."/>
            <person name="Soanes D.M."/>
            <person name="van der Giezen M."/>
            <person name="Wahlund T.M."/>
            <person name="Williams B."/>
            <person name="Wilson W."/>
            <person name="Wolfe G."/>
            <person name="Wurch L.L."/>
        </authorList>
    </citation>
    <scope>NUCLEOTIDE SEQUENCE</scope>
</reference>
<name>A0A0D3JZH1_EMIH1</name>
<evidence type="ECO:0000256" key="1">
    <source>
        <dbReference type="SAM" id="MobiDB-lite"/>
    </source>
</evidence>
<dbReference type="GeneID" id="17274451"/>